<dbReference type="STRING" id="144026.SAMN04488568_11442"/>
<keyword evidence="2" id="KW-1185">Reference proteome</keyword>
<gene>
    <name evidence="1" type="ORF">SAMN04488568_11442</name>
</gene>
<protein>
    <submittedName>
        <fullName evidence="1">Sulfotransferase family protein</fullName>
    </submittedName>
</protein>
<reference evidence="1 2" key="1">
    <citation type="submission" date="2016-10" db="EMBL/GenBank/DDBJ databases">
        <authorList>
            <person name="de Groot N.N."/>
        </authorList>
    </citation>
    <scope>NUCLEOTIDE SEQUENCE [LARGE SCALE GENOMIC DNA]</scope>
    <source>
        <strain evidence="1 2">DSM 16077</strain>
    </source>
</reference>
<dbReference type="EMBL" id="FNHG01000014">
    <property type="protein sequence ID" value="SDM56360.1"/>
    <property type="molecule type" value="Genomic_DNA"/>
</dbReference>
<dbReference type="AlphaFoldDB" id="A0A1G9U8W3"/>
<accession>A0A1G9U8W3</accession>
<dbReference type="InterPro" id="IPR027417">
    <property type="entry name" value="P-loop_NTPase"/>
</dbReference>
<sequence>MNRVDELKAVLMCGAGHSGSTLLGMILGSHSQAFYAGEGAKVRNLGDEKKPLRKRVCKICGEGCEVWAGFRWDRERPLYEQISAHVHRTVIIDSTKDEAWIEARAAEMNQAGGQAFLLFLTRDGRAVVNSRIRKYPDRGAEAQILQWMGKMALSKALFDRFEGPKLQISYENLSTRTEAEVRRVCDLLQIGFEPAMLRFAEQSHHVLGGNSGTQFIAAKTRFDDPDEAFVSLTDRTSAYYENHSGGIELDLRWKQELDPAHLALFEDLAGSLNAQFCVGA</sequence>
<dbReference type="Proteomes" id="UP000199759">
    <property type="component" value="Unassembled WGS sequence"/>
</dbReference>
<dbReference type="OrthoDB" id="9800698at2"/>
<dbReference type="Gene3D" id="3.40.50.300">
    <property type="entry name" value="P-loop containing nucleotide triphosphate hydrolases"/>
    <property type="match status" value="1"/>
</dbReference>
<dbReference type="GO" id="GO:0016740">
    <property type="term" value="F:transferase activity"/>
    <property type="evidence" value="ECO:0007669"/>
    <property type="project" value="UniProtKB-KW"/>
</dbReference>
<evidence type="ECO:0000313" key="2">
    <source>
        <dbReference type="Proteomes" id="UP000199759"/>
    </source>
</evidence>
<proteinExistence type="predicted"/>
<name>A0A1G9U8W3_9PROT</name>
<organism evidence="1 2">
    <name type="scientific">Maricaulis salignorans</name>
    <dbReference type="NCBI Taxonomy" id="144026"/>
    <lineage>
        <taxon>Bacteria</taxon>
        <taxon>Pseudomonadati</taxon>
        <taxon>Pseudomonadota</taxon>
        <taxon>Alphaproteobacteria</taxon>
        <taxon>Maricaulales</taxon>
        <taxon>Maricaulaceae</taxon>
        <taxon>Maricaulis</taxon>
    </lineage>
</organism>
<evidence type="ECO:0000313" key="1">
    <source>
        <dbReference type="EMBL" id="SDM56360.1"/>
    </source>
</evidence>
<dbReference type="Pfam" id="PF13469">
    <property type="entry name" value="Sulfotransfer_3"/>
    <property type="match status" value="1"/>
</dbReference>
<dbReference type="SUPFAM" id="SSF52540">
    <property type="entry name" value="P-loop containing nucleoside triphosphate hydrolases"/>
    <property type="match status" value="1"/>
</dbReference>
<dbReference type="RefSeq" id="WP_091770762.1">
    <property type="nucleotide sequence ID" value="NZ_FNHG01000014.1"/>
</dbReference>
<keyword evidence="1" id="KW-0808">Transferase</keyword>